<dbReference type="OrthoDB" id="410267at2759"/>
<reference evidence="1" key="1">
    <citation type="submission" date="2020-03" db="EMBL/GenBank/DDBJ databases">
        <title>Draft Genome Sequence of Cylindrodendrum hubeiense.</title>
        <authorList>
            <person name="Buettner E."/>
            <person name="Kellner H."/>
        </authorList>
    </citation>
    <scope>NUCLEOTIDE SEQUENCE</scope>
    <source>
        <strain evidence="1">IHI 201604</strain>
    </source>
</reference>
<dbReference type="AlphaFoldDB" id="A0A9P5LA74"/>
<dbReference type="EMBL" id="JAANBB010000056">
    <property type="protein sequence ID" value="KAF7552727.1"/>
    <property type="molecule type" value="Genomic_DNA"/>
</dbReference>
<gene>
    <name evidence="1" type="ORF">G7Z17_g4116</name>
</gene>
<dbReference type="CDD" id="cd12148">
    <property type="entry name" value="fungal_TF_MHR"/>
    <property type="match status" value="1"/>
</dbReference>
<comment type="caution">
    <text evidence="1">The sequence shown here is derived from an EMBL/GenBank/DDBJ whole genome shotgun (WGS) entry which is preliminary data.</text>
</comment>
<name>A0A9P5LA74_9HYPO</name>
<dbReference type="Proteomes" id="UP000722485">
    <property type="component" value="Unassembled WGS sequence"/>
</dbReference>
<protein>
    <submittedName>
        <fullName evidence="1">Uncharacterized protein</fullName>
    </submittedName>
</protein>
<accession>A0A9P5LA74</accession>
<organism evidence="1 2">
    <name type="scientific">Cylindrodendrum hubeiense</name>
    <dbReference type="NCBI Taxonomy" id="595255"/>
    <lineage>
        <taxon>Eukaryota</taxon>
        <taxon>Fungi</taxon>
        <taxon>Dikarya</taxon>
        <taxon>Ascomycota</taxon>
        <taxon>Pezizomycotina</taxon>
        <taxon>Sordariomycetes</taxon>
        <taxon>Hypocreomycetidae</taxon>
        <taxon>Hypocreales</taxon>
        <taxon>Nectriaceae</taxon>
        <taxon>Cylindrodendrum</taxon>
    </lineage>
</organism>
<evidence type="ECO:0000313" key="2">
    <source>
        <dbReference type="Proteomes" id="UP000722485"/>
    </source>
</evidence>
<sequence length="276" mass="30710">MDEFPWYLKDSPELLMSRLSPNFFTTITWMRHILHSCICVQRVRMYRPFLNPLVGDSWERCVAGSTSALAVYKALRKPNIARFQRSQKMHVQSYQIFSAAVALATFLLVEMPSNADCIRADIEIVLEDLQVHSASVDETRSVPLIADGGRIIERILSLYDARKNYVQKSTTAPEGGLGPTPPIQHDDAPTALVPAIFSVFGGESTAHRYLERCAIEYIVNDTTPGETSTSGSNATVFDLAGFDGAIDSSFWSPWGDALWADLGSVLTLETELWEDK</sequence>
<keyword evidence="2" id="KW-1185">Reference proteome</keyword>
<proteinExistence type="predicted"/>
<evidence type="ECO:0000313" key="1">
    <source>
        <dbReference type="EMBL" id="KAF7552727.1"/>
    </source>
</evidence>